<protein>
    <submittedName>
        <fullName evidence="5">Histidine triad nucleotide-binding protein</fullName>
    </submittedName>
</protein>
<dbReference type="EMBL" id="CP034346">
    <property type="protein sequence ID" value="AZS14456.1"/>
    <property type="molecule type" value="Genomic_DNA"/>
</dbReference>
<reference evidence="6" key="1">
    <citation type="submission" date="2018-12" db="EMBL/GenBank/DDBJ databases">
        <title>Complete genome sequence of Paenibacillus sp. MBLB1234.</title>
        <authorList>
            <person name="Nam Y.-D."/>
            <person name="Kang J."/>
            <person name="Chung W.-H."/>
            <person name="Park Y.S."/>
        </authorList>
    </citation>
    <scope>NUCLEOTIDE SEQUENCE [LARGE SCALE GENOMIC DNA]</scope>
    <source>
        <strain evidence="6">MBLB1234</strain>
    </source>
</reference>
<dbReference type="InterPro" id="IPR036265">
    <property type="entry name" value="HIT-like_sf"/>
</dbReference>
<dbReference type="RefSeq" id="WP_126997148.1">
    <property type="nucleotide sequence ID" value="NZ_CP034346.1"/>
</dbReference>
<evidence type="ECO:0000313" key="5">
    <source>
        <dbReference type="EMBL" id="AZS14456.1"/>
    </source>
</evidence>
<dbReference type="SUPFAM" id="SSF54197">
    <property type="entry name" value="HIT-like"/>
    <property type="match status" value="1"/>
</dbReference>
<proteinExistence type="predicted"/>
<dbReference type="InterPro" id="IPR011146">
    <property type="entry name" value="HIT-like"/>
</dbReference>
<dbReference type="GO" id="GO:0003824">
    <property type="term" value="F:catalytic activity"/>
    <property type="evidence" value="ECO:0007669"/>
    <property type="project" value="InterPro"/>
</dbReference>
<evidence type="ECO:0000313" key="6">
    <source>
        <dbReference type="Proteomes" id="UP000270678"/>
    </source>
</evidence>
<feature type="domain" description="HIT" evidence="4">
    <location>
        <begin position="5"/>
        <end position="114"/>
    </location>
</feature>
<dbReference type="CDD" id="cd01276">
    <property type="entry name" value="PKCI_related"/>
    <property type="match status" value="1"/>
</dbReference>
<evidence type="ECO:0000256" key="1">
    <source>
        <dbReference type="PIRSR" id="PIRSR601310-1"/>
    </source>
</evidence>
<evidence type="ECO:0000259" key="4">
    <source>
        <dbReference type="PROSITE" id="PS51084"/>
    </source>
</evidence>
<dbReference type="Gene3D" id="3.30.428.10">
    <property type="entry name" value="HIT-like"/>
    <property type="match status" value="1"/>
</dbReference>
<dbReference type="AlphaFoldDB" id="A0A3S9UVV6"/>
<accession>A0A3S9UVV6</accession>
<dbReference type="InterPro" id="IPR001310">
    <property type="entry name" value="Histidine_triad_HIT"/>
</dbReference>
<dbReference type="PRINTS" id="PR00332">
    <property type="entry name" value="HISTRIAD"/>
</dbReference>
<gene>
    <name evidence="5" type="ORF">EI981_08320</name>
</gene>
<dbReference type="PANTHER" id="PTHR23089">
    <property type="entry name" value="HISTIDINE TRIAD HIT PROTEIN"/>
    <property type="match status" value="1"/>
</dbReference>
<feature type="short sequence motif" description="Histidine triad motif" evidence="2 3">
    <location>
        <begin position="98"/>
        <end position="102"/>
    </location>
</feature>
<evidence type="ECO:0000256" key="2">
    <source>
        <dbReference type="PIRSR" id="PIRSR601310-3"/>
    </source>
</evidence>
<evidence type="ECO:0000256" key="3">
    <source>
        <dbReference type="PROSITE-ProRule" id="PRU00464"/>
    </source>
</evidence>
<feature type="active site" description="Tele-AMP-histidine intermediate" evidence="1">
    <location>
        <position position="100"/>
    </location>
</feature>
<dbReference type="Proteomes" id="UP000270678">
    <property type="component" value="Chromosome"/>
</dbReference>
<sequence length="121" mass="13239">MENCLFCSIVEGKIPSKKVYEDDTFLVFHDIQPAAPVHVLIIPKKHIATMNEVGSEDYAMIGELHRVAQQVAKELGVAETGYRLINNCGPDSGQAVYHIHYHLLGGAKLGLLAQTSDSHAN</sequence>
<dbReference type="Pfam" id="PF01230">
    <property type="entry name" value="HIT"/>
    <property type="match status" value="1"/>
</dbReference>
<name>A0A3S9UVV6_9BACL</name>
<dbReference type="KEGG" id="plut:EI981_08320"/>
<dbReference type="PROSITE" id="PS51084">
    <property type="entry name" value="HIT_2"/>
    <property type="match status" value="1"/>
</dbReference>
<organism evidence="5 6">
    <name type="scientific">Paenibacillus lutimineralis</name>
    <dbReference type="NCBI Taxonomy" id="2707005"/>
    <lineage>
        <taxon>Bacteria</taxon>
        <taxon>Bacillati</taxon>
        <taxon>Bacillota</taxon>
        <taxon>Bacilli</taxon>
        <taxon>Bacillales</taxon>
        <taxon>Paenibacillaceae</taxon>
        <taxon>Paenibacillus</taxon>
    </lineage>
</organism>
<keyword evidence="6" id="KW-1185">Reference proteome</keyword>
<dbReference type="OrthoDB" id="9784774at2"/>